<dbReference type="GO" id="GO:0016020">
    <property type="term" value="C:membrane"/>
    <property type="evidence" value="ECO:0007669"/>
    <property type="project" value="InterPro"/>
</dbReference>
<evidence type="ECO:0000259" key="3">
    <source>
        <dbReference type="Pfam" id="PF04664"/>
    </source>
</evidence>
<dbReference type="EMBL" id="JAWDJR010000011">
    <property type="protein sequence ID" value="KAK9966495.1"/>
    <property type="molecule type" value="Genomic_DNA"/>
</dbReference>
<feature type="compositionally biased region" description="Polar residues" evidence="2">
    <location>
        <begin position="291"/>
        <end position="302"/>
    </location>
</feature>
<feature type="compositionally biased region" description="Polar residues" evidence="2">
    <location>
        <begin position="460"/>
        <end position="469"/>
    </location>
</feature>
<evidence type="ECO:0000313" key="5">
    <source>
        <dbReference type="Proteomes" id="UP001479290"/>
    </source>
</evidence>
<keyword evidence="5" id="KW-1185">Reference proteome</keyword>
<feature type="compositionally biased region" description="Basic and acidic residues" evidence="2">
    <location>
        <begin position="409"/>
        <end position="437"/>
    </location>
</feature>
<accession>A0AAW1ZZ57</accession>
<feature type="compositionally biased region" description="Basic and acidic residues" evidence="2">
    <location>
        <begin position="208"/>
        <end position="236"/>
    </location>
</feature>
<evidence type="ECO:0000256" key="2">
    <source>
        <dbReference type="SAM" id="MobiDB-lite"/>
    </source>
</evidence>
<proteinExistence type="inferred from homology"/>
<feature type="compositionally biased region" description="Basic and acidic residues" evidence="2">
    <location>
        <begin position="269"/>
        <end position="287"/>
    </location>
</feature>
<dbReference type="GO" id="GO:0140625">
    <property type="term" value="F:opioid growth factor receptor activity"/>
    <property type="evidence" value="ECO:0007669"/>
    <property type="project" value="InterPro"/>
</dbReference>
<comment type="caution">
    <text evidence="4">The sequence shown here is derived from an EMBL/GenBank/DDBJ whole genome shotgun (WGS) entry which is preliminary data.</text>
</comment>
<feature type="compositionally biased region" description="Polar residues" evidence="2">
    <location>
        <begin position="477"/>
        <end position="492"/>
    </location>
</feature>
<dbReference type="InterPro" id="IPR039574">
    <property type="entry name" value="OGFr"/>
</dbReference>
<feature type="compositionally biased region" description="Basic and acidic residues" evidence="2">
    <location>
        <begin position="494"/>
        <end position="511"/>
    </location>
</feature>
<dbReference type="Proteomes" id="UP001479290">
    <property type="component" value="Unassembled WGS sequence"/>
</dbReference>
<sequence length="520" mass="60147">DSFYNLEFYRGKINSSPDDVHIDEFHQQWKGRYDWLEDCHSYIQWLFPIQEPGMNWRAHVLSKKEIKLFRKDEEVKRKLVESYKLMLDFYGIRLVDETTGEVERADNWEERFSNLNRYSHNNLRITRILKCLGTLGLKHYQAPLVRFFLHETLEKKQLKRVKQSVLDYFMFTVLDKSERRKLVRFAFKHFKPREQFVWGPKKRLSSEVDIKKEENKDNNTAEHKQQRETDNSEKDQQAITVQLVEIGSDKNNKVEQVSDDNSQCSSGDKSVKENREVSISDAKKSGEVHNGSENFDPLTQNRTGEDGQQKETHESTQELNTLNDINSEKEAIDIQSVETGSDKNEQDPTENRQCSSNTKKVEKQDQEKSNDSNEEHFKSQESSDPMKILSGSQVVHGENENLSQITENKCSKKAEDEQVRVKLHESTDEKSKIDANHPPEGMENETPKDHQNIDKPDSPNKLTGTNSEGDQGANEDGQCSSENKSVKQNQDMSDGDHHVGMTTENKSRDDGVVDMTPEDV</sequence>
<feature type="domain" description="Opioid growth factor receptor (OGFr) conserved" evidence="3">
    <location>
        <begin position="3"/>
        <end position="203"/>
    </location>
</feature>
<evidence type="ECO:0000313" key="4">
    <source>
        <dbReference type="EMBL" id="KAK9966495.1"/>
    </source>
</evidence>
<evidence type="ECO:0000256" key="1">
    <source>
        <dbReference type="ARBA" id="ARBA00010365"/>
    </source>
</evidence>
<gene>
    <name evidence="4" type="ORF">ABG768_003603</name>
</gene>
<feature type="compositionally biased region" description="Basic and acidic residues" evidence="2">
    <location>
        <begin position="340"/>
        <end position="350"/>
    </location>
</feature>
<dbReference type="Pfam" id="PF04664">
    <property type="entry name" value="OGFr_N"/>
    <property type="match status" value="1"/>
</dbReference>
<feature type="compositionally biased region" description="Basic and acidic residues" evidence="2">
    <location>
        <begin position="359"/>
        <end position="381"/>
    </location>
</feature>
<organism evidence="4 5">
    <name type="scientific">Culter alburnus</name>
    <name type="common">Topmouth culter</name>
    <dbReference type="NCBI Taxonomy" id="194366"/>
    <lineage>
        <taxon>Eukaryota</taxon>
        <taxon>Metazoa</taxon>
        <taxon>Chordata</taxon>
        <taxon>Craniata</taxon>
        <taxon>Vertebrata</taxon>
        <taxon>Euteleostomi</taxon>
        <taxon>Actinopterygii</taxon>
        <taxon>Neopterygii</taxon>
        <taxon>Teleostei</taxon>
        <taxon>Ostariophysi</taxon>
        <taxon>Cypriniformes</taxon>
        <taxon>Xenocyprididae</taxon>
        <taxon>Xenocypridinae</taxon>
        <taxon>Culter</taxon>
    </lineage>
</organism>
<protein>
    <recommendedName>
        <fullName evidence="3">Opioid growth factor receptor (OGFr) conserved domain-containing protein</fullName>
    </recommendedName>
</protein>
<dbReference type="AlphaFoldDB" id="A0AAW1ZZ57"/>
<feature type="compositionally biased region" description="Basic and acidic residues" evidence="2">
    <location>
        <begin position="303"/>
        <end position="316"/>
    </location>
</feature>
<feature type="non-terminal residue" evidence="4">
    <location>
        <position position="1"/>
    </location>
</feature>
<dbReference type="InterPro" id="IPR006757">
    <property type="entry name" value="OGF_rcpt"/>
</dbReference>
<feature type="compositionally biased region" description="Polar residues" evidence="2">
    <location>
        <begin position="259"/>
        <end position="268"/>
    </location>
</feature>
<feature type="region of interest" description="Disordered" evidence="2">
    <location>
        <begin position="208"/>
        <end position="520"/>
    </location>
</feature>
<dbReference type="PANTHER" id="PTHR14015:SF1">
    <property type="entry name" value="OPIOID GROWTH FACTOR RECEPTOR"/>
    <property type="match status" value="1"/>
</dbReference>
<name>A0AAW1ZZ57_CULAL</name>
<comment type="similarity">
    <text evidence="1">Belongs to the opioid growth factor receptor family.</text>
</comment>
<reference evidence="4 5" key="1">
    <citation type="submission" date="2024-05" db="EMBL/GenBank/DDBJ databases">
        <title>A high-quality chromosomal-level genome assembly of Topmouth culter (Culter alburnus).</title>
        <authorList>
            <person name="Zhao H."/>
        </authorList>
    </citation>
    <scope>NUCLEOTIDE SEQUENCE [LARGE SCALE GENOMIC DNA]</scope>
    <source>
        <strain evidence="4">CATC2023</strain>
        <tissue evidence="4">Muscle</tissue>
    </source>
</reference>
<feature type="compositionally biased region" description="Basic and acidic residues" evidence="2">
    <location>
        <begin position="445"/>
        <end position="458"/>
    </location>
</feature>
<dbReference type="PANTHER" id="PTHR14015">
    <property type="entry name" value="OPIOID GROWTH FACTOR RECEPTOR OGFR ZETA-TYPE OPIOID RECEPTOR"/>
    <property type="match status" value="1"/>
</dbReference>